<reference evidence="2" key="1">
    <citation type="submission" date="2020-08" db="EMBL/GenBank/DDBJ databases">
        <title>Genome public.</title>
        <authorList>
            <person name="Liu C."/>
            <person name="Sun Q."/>
        </authorList>
    </citation>
    <scope>NUCLEOTIDE SEQUENCE</scope>
    <source>
        <strain evidence="2">NSJ-32</strain>
    </source>
</reference>
<name>A0A926DVR7_9FIRM</name>
<dbReference type="AlphaFoldDB" id="A0A926DVR7"/>
<feature type="region of interest" description="Disordered" evidence="1">
    <location>
        <begin position="1"/>
        <end position="69"/>
    </location>
</feature>
<comment type="caution">
    <text evidence="2">The sequence shown here is derived from an EMBL/GenBank/DDBJ whole genome shotgun (WGS) entry which is preliminary data.</text>
</comment>
<proteinExistence type="predicted"/>
<dbReference type="EMBL" id="JACRSQ010000038">
    <property type="protein sequence ID" value="MBC8544976.1"/>
    <property type="molecule type" value="Genomic_DNA"/>
</dbReference>
<keyword evidence="3" id="KW-1185">Reference proteome</keyword>
<evidence type="ECO:0000313" key="3">
    <source>
        <dbReference type="Proteomes" id="UP000657006"/>
    </source>
</evidence>
<feature type="compositionally biased region" description="Basic and acidic residues" evidence="1">
    <location>
        <begin position="31"/>
        <end position="45"/>
    </location>
</feature>
<accession>A0A926DVR7</accession>
<dbReference type="RefSeq" id="WP_249290143.1">
    <property type="nucleotide sequence ID" value="NZ_JACRSQ010000038.1"/>
</dbReference>
<organism evidence="2 3">
    <name type="scientific">Bianquea renquensis</name>
    <dbReference type="NCBI Taxonomy" id="2763661"/>
    <lineage>
        <taxon>Bacteria</taxon>
        <taxon>Bacillati</taxon>
        <taxon>Bacillota</taxon>
        <taxon>Clostridia</taxon>
        <taxon>Eubacteriales</taxon>
        <taxon>Bianqueaceae</taxon>
        <taxon>Bianquea</taxon>
    </lineage>
</organism>
<evidence type="ECO:0000313" key="2">
    <source>
        <dbReference type="EMBL" id="MBC8544976.1"/>
    </source>
</evidence>
<gene>
    <name evidence="2" type="ORF">H8730_15645</name>
</gene>
<feature type="compositionally biased region" description="Basic residues" evidence="1">
    <location>
        <begin position="49"/>
        <end position="59"/>
    </location>
</feature>
<protein>
    <submittedName>
        <fullName evidence="2">Uncharacterized protein</fullName>
    </submittedName>
</protein>
<dbReference type="Proteomes" id="UP000657006">
    <property type="component" value="Unassembled WGS sequence"/>
</dbReference>
<sequence>MHAGEMKKGRSQRANGGKLPTVSVETSKAAGKRDKNARRRGEERQGLACKRRQNAHRQRRDVQGGGETG</sequence>
<evidence type="ECO:0000256" key="1">
    <source>
        <dbReference type="SAM" id="MobiDB-lite"/>
    </source>
</evidence>